<evidence type="ECO:0000313" key="2">
    <source>
        <dbReference type="EMBL" id="ORW20403.1"/>
    </source>
</evidence>
<gene>
    <name evidence="2" type="ORF">AWC19_15000</name>
</gene>
<feature type="domain" description="NmrA-like" evidence="1">
    <location>
        <begin position="2"/>
        <end position="226"/>
    </location>
</feature>
<dbReference type="OrthoDB" id="5510591at2"/>
<dbReference type="Gene3D" id="3.90.25.10">
    <property type="entry name" value="UDP-galactose 4-epimerase, domain 1"/>
    <property type="match status" value="1"/>
</dbReference>
<organism evidence="2 3">
    <name type="scientific">Mycobacterium palustre</name>
    <dbReference type="NCBI Taxonomy" id="153971"/>
    <lineage>
        <taxon>Bacteria</taxon>
        <taxon>Bacillati</taxon>
        <taxon>Actinomycetota</taxon>
        <taxon>Actinomycetes</taxon>
        <taxon>Mycobacteriales</taxon>
        <taxon>Mycobacteriaceae</taxon>
        <taxon>Mycobacterium</taxon>
        <taxon>Mycobacterium simiae complex</taxon>
    </lineage>
</organism>
<accession>A0A1X1ZAH1</accession>
<dbReference type="Proteomes" id="UP000193529">
    <property type="component" value="Unassembled WGS sequence"/>
</dbReference>
<sequence>MSEIVLIGAAGTAGLRLVRALNAARADYRVVSHSDVGAARLVKAGAPRPVVADLGEPASLAPALANTSVVYAIPPALHPREDEYLINAIRAAEAVGVERFIYHSVLHSNTPFLRNHQRKASVECVLRASSSLKWTILQPSMYAQVVLAMFGPTPDSTVMVPFDIDADVSMIDLDDWAAVALRTLLEPGAHDYAGYELAGPATTMREAVRALGRARGRDLHACTVPVASGPLPPRAVDDPVAAADMISTYAHYDRHGFRGNPFVLTQLLGRPPATIDDVAAREYSPPLTTP</sequence>
<dbReference type="InterPro" id="IPR051604">
    <property type="entry name" value="Ergot_Alk_Oxidoreductase"/>
</dbReference>
<dbReference type="InterPro" id="IPR008030">
    <property type="entry name" value="NmrA-like"/>
</dbReference>
<proteinExistence type="predicted"/>
<protein>
    <recommendedName>
        <fullName evidence="1">NmrA-like domain-containing protein</fullName>
    </recommendedName>
</protein>
<evidence type="ECO:0000313" key="3">
    <source>
        <dbReference type="Proteomes" id="UP000193529"/>
    </source>
</evidence>
<dbReference type="AlphaFoldDB" id="A0A1X1ZAH1"/>
<reference evidence="2 3" key="1">
    <citation type="submission" date="2016-01" db="EMBL/GenBank/DDBJ databases">
        <title>The new phylogeny of the genus Mycobacterium.</title>
        <authorList>
            <person name="Tarcisio F."/>
            <person name="Conor M."/>
            <person name="Antonella G."/>
            <person name="Elisabetta G."/>
            <person name="Giulia F.S."/>
            <person name="Sara T."/>
            <person name="Anna F."/>
            <person name="Clotilde B."/>
            <person name="Roberto B."/>
            <person name="Veronica D.S."/>
            <person name="Fabio R."/>
            <person name="Monica P."/>
            <person name="Olivier J."/>
            <person name="Enrico T."/>
            <person name="Nicola S."/>
        </authorList>
    </citation>
    <scope>NUCLEOTIDE SEQUENCE [LARGE SCALE GENOMIC DNA]</scope>
    <source>
        <strain evidence="2 3">DSM 44572</strain>
    </source>
</reference>
<comment type="caution">
    <text evidence="2">The sequence shown here is derived from an EMBL/GenBank/DDBJ whole genome shotgun (WGS) entry which is preliminary data.</text>
</comment>
<name>A0A1X1ZAH1_9MYCO</name>
<dbReference type="PANTHER" id="PTHR43162:SF1">
    <property type="entry name" value="PRESTALK A DIFFERENTIATION PROTEIN A"/>
    <property type="match status" value="1"/>
</dbReference>
<dbReference type="SUPFAM" id="SSF51735">
    <property type="entry name" value="NAD(P)-binding Rossmann-fold domains"/>
    <property type="match status" value="1"/>
</dbReference>
<dbReference type="EMBL" id="LQPJ01000124">
    <property type="protein sequence ID" value="ORW20403.1"/>
    <property type="molecule type" value="Genomic_DNA"/>
</dbReference>
<dbReference type="Gene3D" id="3.40.50.720">
    <property type="entry name" value="NAD(P)-binding Rossmann-like Domain"/>
    <property type="match status" value="1"/>
</dbReference>
<dbReference type="STRING" id="153971.AWC19_15000"/>
<dbReference type="Pfam" id="PF05368">
    <property type="entry name" value="NmrA"/>
    <property type="match status" value="1"/>
</dbReference>
<keyword evidence="3" id="KW-1185">Reference proteome</keyword>
<dbReference type="PANTHER" id="PTHR43162">
    <property type="match status" value="1"/>
</dbReference>
<dbReference type="RefSeq" id="WP_014711173.1">
    <property type="nucleotide sequence ID" value="NZ_LQPJ01000124.1"/>
</dbReference>
<evidence type="ECO:0000259" key="1">
    <source>
        <dbReference type="Pfam" id="PF05368"/>
    </source>
</evidence>
<dbReference type="InterPro" id="IPR036291">
    <property type="entry name" value="NAD(P)-bd_dom_sf"/>
</dbReference>